<gene>
    <name evidence="2" type="ORF">C8P67_104107</name>
</gene>
<dbReference type="AlphaFoldDB" id="A0A3E0EQ46"/>
<evidence type="ECO:0000313" key="2">
    <source>
        <dbReference type="EMBL" id="REG99489.1"/>
    </source>
</evidence>
<name>A0A3E0EQ46_9FLAO</name>
<comment type="caution">
    <text evidence="2">The sequence shown here is derived from an EMBL/GenBank/DDBJ whole genome shotgun (WGS) entry which is preliminary data.</text>
</comment>
<protein>
    <submittedName>
        <fullName evidence="2">Uncharacterized protein</fullName>
    </submittedName>
</protein>
<evidence type="ECO:0000256" key="1">
    <source>
        <dbReference type="SAM" id="Phobius"/>
    </source>
</evidence>
<proteinExistence type="predicted"/>
<dbReference type="EMBL" id="QUNI01000004">
    <property type="protein sequence ID" value="REG99489.1"/>
    <property type="molecule type" value="Genomic_DNA"/>
</dbReference>
<organism evidence="2 3">
    <name type="scientific">Flavobacterium aquicola</name>
    <dbReference type="NCBI Taxonomy" id="1682742"/>
    <lineage>
        <taxon>Bacteria</taxon>
        <taxon>Pseudomonadati</taxon>
        <taxon>Bacteroidota</taxon>
        <taxon>Flavobacteriia</taxon>
        <taxon>Flavobacteriales</taxon>
        <taxon>Flavobacteriaceae</taxon>
        <taxon>Flavobacterium</taxon>
    </lineage>
</organism>
<sequence length="61" mass="7341">MQIDIILLYMIFLYVFTYKNVVFNFCNYYTIFFIDVNLESIVSFNLSNYSLFFANGLNIRP</sequence>
<reference evidence="2 3" key="1">
    <citation type="submission" date="2018-08" db="EMBL/GenBank/DDBJ databases">
        <title>Genomic Encyclopedia of Archaeal and Bacterial Type Strains, Phase II (KMG-II): from individual species to whole genera.</title>
        <authorList>
            <person name="Goeker M."/>
        </authorList>
    </citation>
    <scope>NUCLEOTIDE SEQUENCE [LARGE SCALE GENOMIC DNA]</scope>
    <source>
        <strain evidence="2 3">DSM 100880</strain>
    </source>
</reference>
<keyword evidence="3" id="KW-1185">Reference proteome</keyword>
<evidence type="ECO:0000313" key="3">
    <source>
        <dbReference type="Proteomes" id="UP000257136"/>
    </source>
</evidence>
<dbReference type="Proteomes" id="UP000257136">
    <property type="component" value="Unassembled WGS sequence"/>
</dbReference>
<keyword evidence="1" id="KW-1133">Transmembrane helix</keyword>
<accession>A0A3E0EQ46</accession>
<keyword evidence="1" id="KW-0812">Transmembrane</keyword>
<feature type="transmembrane region" description="Helical" evidence="1">
    <location>
        <begin position="6"/>
        <end position="26"/>
    </location>
</feature>
<keyword evidence="1" id="KW-0472">Membrane</keyword>